<evidence type="ECO:0000256" key="3">
    <source>
        <dbReference type="ARBA" id="ARBA00022679"/>
    </source>
</evidence>
<evidence type="ECO:0000313" key="5">
    <source>
        <dbReference type="EMBL" id="MFL4469206.1"/>
    </source>
</evidence>
<evidence type="ECO:0000256" key="1">
    <source>
        <dbReference type="ARBA" id="ARBA00007137"/>
    </source>
</evidence>
<dbReference type="EC" id="2.1.1.-" evidence="4"/>
<gene>
    <name evidence="5" type="ORF">ACERZ8_04730</name>
</gene>
<protein>
    <recommendedName>
        <fullName evidence="4">Methyltransferase</fullName>
        <ecNumber evidence="4">2.1.1.-</ecNumber>
    </recommendedName>
</protein>
<keyword evidence="6" id="KW-1185">Reference proteome</keyword>
<name>A0ABW8UQ16_9RHOB</name>
<evidence type="ECO:0000313" key="6">
    <source>
        <dbReference type="Proteomes" id="UP001627408"/>
    </source>
</evidence>
<dbReference type="PIRSF" id="PIRSF037567">
    <property type="entry name" value="MTTB_MeTrfase"/>
    <property type="match status" value="1"/>
</dbReference>
<evidence type="ECO:0000256" key="2">
    <source>
        <dbReference type="ARBA" id="ARBA00022603"/>
    </source>
</evidence>
<keyword evidence="3 4" id="KW-0808">Transferase</keyword>
<comment type="caution">
    <text evidence="5">The sequence shown here is derived from an EMBL/GenBank/DDBJ whole genome shotgun (WGS) entry which is preliminary data.</text>
</comment>
<dbReference type="GO" id="GO:0008168">
    <property type="term" value="F:methyltransferase activity"/>
    <property type="evidence" value="ECO:0007669"/>
    <property type="project" value="UniProtKB-KW"/>
</dbReference>
<comment type="similarity">
    <text evidence="1 4">Belongs to the trimethylamine methyltransferase family.</text>
</comment>
<proteinExistence type="inferred from homology"/>
<accession>A0ABW8UQ16</accession>
<sequence length="484" mass="52011">MRNPFPPMNVFSDDRIAAIHDAALDVLERLGVKVLHRQARATFKTGGARVDETTEMVHIGRDMVKAALATAPKSFPLIAGNPDRNLLMELGSMVFQPGAGCPHATDLERGRRPGTEQDFRELITLTQHFDVLHMIPPLVEPQDVPIHLRHYAMTKGQMELTDKVPFIYARGAGQVREAFEMLQIARGISDSDFAAHSHCYTIINTNSPRQLDIPMAQGVMDFARAGQMAIITPFTLMGAMAPITVAGAMTLSHAEALAAITLGQLINSGAPVCYGTFTSNVDMKSGAPIFGTPEHFKASLAAGQLARHIGLPWRCASGSAANLGDVQAANETQFGTWGCLLAGATVTLHAAGWLEGGLTVSYEKLITDVEVLQMMAELCTATAADEGGIAMDALEEVQPGGHFFGAAHTMERYQTEFYEPLVADFANIGTWEERGSVDATTRATGIWQGILRDFIPPAGDGDRLAALDHYIDDRIAAGGCAPES</sequence>
<organism evidence="5 6">
    <name type="scientific">Tateyamaria armeniaca</name>
    <dbReference type="NCBI Taxonomy" id="2518930"/>
    <lineage>
        <taxon>Bacteria</taxon>
        <taxon>Pseudomonadati</taxon>
        <taxon>Pseudomonadota</taxon>
        <taxon>Alphaproteobacteria</taxon>
        <taxon>Rhodobacterales</taxon>
        <taxon>Roseobacteraceae</taxon>
        <taxon>Tateyamaria</taxon>
    </lineage>
</organism>
<reference evidence="5 6" key="1">
    <citation type="submission" date="2024-08" db="EMBL/GenBank/DDBJ databases">
        <title>Tateyamaria sp. nov., isolated from marine algae.</title>
        <authorList>
            <person name="Choi B.J."/>
            <person name="Kim J.M."/>
            <person name="Lee J.K."/>
            <person name="Choi D.G."/>
            <person name="Bayburt H."/>
            <person name="Baek J.H."/>
            <person name="Han D.M."/>
            <person name="Jeon C.O."/>
        </authorList>
    </citation>
    <scope>NUCLEOTIDE SEQUENCE [LARGE SCALE GENOMIC DNA]</scope>
    <source>
        <strain evidence="5 6">KMU-156</strain>
    </source>
</reference>
<dbReference type="InterPro" id="IPR038601">
    <property type="entry name" value="MttB-like_sf"/>
</dbReference>
<keyword evidence="2 5" id="KW-0489">Methyltransferase</keyword>
<dbReference type="GO" id="GO:0032259">
    <property type="term" value="P:methylation"/>
    <property type="evidence" value="ECO:0007669"/>
    <property type="project" value="UniProtKB-KW"/>
</dbReference>
<dbReference type="Gene3D" id="3.20.20.480">
    <property type="entry name" value="Trimethylamine methyltransferase-like"/>
    <property type="match status" value="1"/>
</dbReference>
<dbReference type="Proteomes" id="UP001627408">
    <property type="component" value="Unassembled WGS sequence"/>
</dbReference>
<dbReference type="EMBL" id="JBHDIY010000002">
    <property type="protein sequence ID" value="MFL4469206.1"/>
    <property type="molecule type" value="Genomic_DNA"/>
</dbReference>
<evidence type="ECO:0000256" key="4">
    <source>
        <dbReference type="PIRNR" id="PIRNR037567"/>
    </source>
</evidence>
<dbReference type="RefSeq" id="WP_407590979.1">
    <property type="nucleotide sequence ID" value="NZ_JBHDIY010000002.1"/>
</dbReference>
<dbReference type="Pfam" id="PF06253">
    <property type="entry name" value="MTTB"/>
    <property type="match status" value="1"/>
</dbReference>
<dbReference type="InterPro" id="IPR010426">
    <property type="entry name" value="MTTB_MeTrfase"/>
</dbReference>